<sequence length="101" mass="11721">MGIQLQQFIRQKKSELEQSGKYRHVSIHSKDAVMLTGNSISQQFLATDTPYSQHGHEVKPSEVPEIPSMPFKENATEVIFEAIEKRKRNPSDVKFYFLWIL</sequence>
<accession>A0ABY8KLC4</accession>
<keyword evidence="2" id="KW-1185">Reference proteome</keyword>
<dbReference type="EMBL" id="CP122283">
    <property type="protein sequence ID" value="WGF40283.1"/>
    <property type="molecule type" value="Genomic_DNA"/>
</dbReference>
<dbReference type="Proteomes" id="UP001244564">
    <property type="component" value="Chromosome"/>
</dbReference>
<name>A0ABY8KLC4_9BACI</name>
<proteinExistence type="predicted"/>
<organism evidence="1 2">
    <name type="scientific">Lysinibacillus capsici</name>
    <dbReference type="NCBI Taxonomy" id="2115968"/>
    <lineage>
        <taxon>Bacteria</taxon>
        <taxon>Bacillati</taxon>
        <taxon>Bacillota</taxon>
        <taxon>Bacilli</taxon>
        <taxon>Bacillales</taxon>
        <taxon>Bacillaceae</taxon>
        <taxon>Lysinibacillus</taxon>
    </lineage>
</organism>
<evidence type="ECO:0000313" key="2">
    <source>
        <dbReference type="Proteomes" id="UP001244564"/>
    </source>
</evidence>
<evidence type="ECO:0000313" key="1">
    <source>
        <dbReference type="EMBL" id="WGF40283.1"/>
    </source>
</evidence>
<gene>
    <name evidence="1" type="ORF">QBO96_08425</name>
</gene>
<dbReference type="RefSeq" id="WP_279495703.1">
    <property type="nucleotide sequence ID" value="NZ_CP122283.1"/>
</dbReference>
<reference evidence="1 2" key="1">
    <citation type="submission" date="2023-04" db="EMBL/GenBank/DDBJ databases">
        <title>Genomic of Lysinibacillus capsici TSBLM.</title>
        <authorList>
            <person name="Hu X.S."/>
            <person name="Yu C.H."/>
        </authorList>
    </citation>
    <scope>NUCLEOTIDE SEQUENCE [LARGE SCALE GENOMIC DNA]</scope>
    <source>
        <strain evidence="1 2">TSBLM</strain>
    </source>
</reference>
<protein>
    <submittedName>
        <fullName evidence="1">Uncharacterized protein</fullName>
    </submittedName>
</protein>